<dbReference type="OrthoDB" id="3322489at2"/>
<dbReference type="PANTHER" id="PTHR43581">
    <property type="entry name" value="ATP/GTP PHOSPHATASE"/>
    <property type="match status" value="1"/>
</dbReference>
<organism evidence="2 3">
    <name type="scientific">Pseudodesulfovibrio senegalensis</name>
    <dbReference type="NCBI Taxonomy" id="1721087"/>
    <lineage>
        <taxon>Bacteria</taxon>
        <taxon>Pseudomonadati</taxon>
        <taxon>Thermodesulfobacteriota</taxon>
        <taxon>Desulfovibrionia</taxon>
        <taxon>Desulfovibrionales</taxon>
        <taxon>Desulfovibrionaceae</taxon>
    </lineage>
</organism>
<dbReference type="SUPFAM" id="SSF52540">
    <property type="entry name" value="P-loop containing nucleoside triphosphate hydrolases"/>
    <property type="match status" value="1"/>
</dbReference>
<dbReference type="InterPro" id="IPR027417">
    <property type="entry name" value="P-loop_NTPase"/>
</dbReference>
<dbReference type="AlphaFoldDB" id="A0A6N6N3Q1"/>
<dbReference type="EMBL" id="WAIE01000004">
    <property type="protein sequence ID" value="KAB1441334.1"/>
    <property type="molecule type" value="Genomic_DNA"/>
</dbReference>
<feature type="domain" description="Endonuclease GajA/Old nuclease/RecF-like AAA" evidence="1">
    <location>
        <begin position="1"/>
        <end position="384"/>
    </location>
</feature>
<dbReference type="Gene3D" id="3.40.50.300">
    <property type="entry name" value="P-loop containing nucleotide triphosphate hydrolases"/>
    <property type="match status" value="1"/>
</dbReference>
<evidence type="ECO:0000259" key="1">
    <source>
        <dbReference type="Pfam" id="PF13175"/>
    </source>
</evidence>
<dbReference type="PANTHER" id="PTHR43581:SF4">
    <property type="entry name" value="ATP_GTP PHOSPHATASE"/>
    <property type="match status" value="1"/>
</dbReference>
<dbReference type="Proteomes" id="UP000438699">
    <property type="component" value="Unassembled WGS sequence"/>
</dbReference>
<reference evidence="2 3" key="1">
    <citation type="journal article" date="2017" name="Int. J. Syst. Evol. Microbiol.">
        <title>Desulfovibrio senegalensis sp. nov., a mesophilic sulfate reducer isolated from marine sediment.</title>
        <authorList>
            <person name="Thioye A."/>
            <person name="Gam Z.B.A."/>
            <person name="Mbengue M."/>
            <person name="Cayol J.L."/>
            <person name="Joseph-Bartoli M."/>
            <person name="Toure-Kane C."/>
            <person name="Labat M."/>
        </authorList>
    </citation>
    <scope>NUCLEOTIDE SEQUENCE [LARGE SCALE GENOMIC DNA]</scope>
    <source>
        <strain evidence="2 3">DSM 101509</strain>
    </source>
</reference>
<dbReference type="Pfam" id="PF13175">
    <property type="entry name" value="AAA_15"/>
    <property type="match status" value="1"/>
</dbReference>
<dbReference type="RefSeq" id="WP_151151077.1">
    <property type="nucleotide sequence ID" value="NZ_WAIE01000004.1"/>
</dbReference>
<accession>A0A6N6N3Q1</accession>
<protein>
    <submittedName>
        <fullName evidence="2">AAA family ATPase</fullName>
    </submittedName>
</protein>
<comment type="caution">
    <text evidence="2">The sequence shown here is derived from an EMBL/GenBank/DDBJ whole genome shotgun (WGS) entry which is preliminary data.</text>
</comment>
<gene>
    <name evidence="2" type="ORF">F8A88_10300</name>
</gene>
<dbReference type="InterPro" id="IPR051396">
    <property type="entry name" value="Bact_Antivir_Def_Nuclease"/>
</dbReference>
<name>A0A6N6N3Q1_9BACT</name>
<evidence type="ECO:0000313" key="2">
    <source>
        <dbReference type="EMBL" id="KAB1441334.1"/>
    </source>
</evidence>
<sequence>MHLSHYQVLNYKNIDDSTKIDTGSKVTCFVGKNEAGKTTLLQALYRLNPVEECTYDEVRDYPRKKLRAYQRNVKSGKEQVATVLKTVFTLDTSDIHAISEEHGSCVSKGAKLSVDIKYNGNRTIGLSVDEEEWLKNYIKDKRASEEESPTVKTTKDIESQIAALEALEDQTVVAGWIDELKNIQDKSLTIHIWNTILEDRIPKIFFFDDYRIMKGQASLDQITDSTDDGIKTLNELLALADITPQELQQNTNYEHHKANLEAIANEITDDVFKYWKQNSQLEVEFDVNRAPGNNQAEIFHVRIKNNKHRVTVPFDERSRGFVWFFSFLTAFKKLSQDHSNVIILLDEPGLNLHASAQADLLRFIEEVLATDHQIIYTTHSPFMIDSQHLERVRTVEDLEDVGVKVSSDCLSVDHNTVFPLQAAMGYSLAQTLFLGPNCLLVEGPSDLLYMQILSEVLRDKGREGLSDKWAITPVGGADKLATFATLIGSNELNICVLMDITKKDQQRVDNLIKNHFLTRKQIIELNQFTKQKDADIEDLFTPGEYIKLVKKTYPKLKQLTVTKLGQQPRIIKRIESFIKSEKIDTPFNHFKPSQTALSVIGKDIPVSEETLARFEAMFNKVNIMLP</sequence>
<keyword evidence="3" id="KW-1185">Reference proteome</keyword>
<dbReference type="InterPro" id="IPR041685">
    <property type="entry name" value="AAA_GajA/Old/RecF-like"/>
</dbReference>
<evidence type="ECO:0000313" key="3">
    <source>
        <dbReference type="Proteomes" id="UP000438699"/>
    </source>
</evidence>
<proteinExistence type="predicted"/>
<dbReference type="CDD" id="cd00267">
    <property type="entry name" value="ABC_ATPase"/>
    <property type="match status" value="1"/>
</dbReference>